<dbReference type="Proteomes" id="UP001148018">
    <property type="component" value="Unassembled WGS sequence"/>
</dbReference>
<feature type="compositionally biased region" description="Low complexity" evidence="2">
    <location>
        <begin position="1340"/>
        <end position="1353"/>
    </location>
</feature>
<comment type="caution">
    <text evidence="5">The sequence shown here is derived from an EMBL/GenBank/DDBJ whole genome shotgun (WGS) entry which is preliminary data.</text>
</comment>
<accession>A0A9Q0EGK2</accession>
<feature type="compositionally biased region" description="Basic residues" evidence="2">
    <location>
        <begin position="614"/>
        <end position="631"/>
    </location>
</feature>
<feature type="region of interest" description="Disordered" evidence="2">
    <location>
        <begin position="280"/>
        <end position="302"/>
    </location>
</feature>
<feature type="region of interest" description="Disordered" evidence="2">
    <location>
        <begin position="1651"/>
        <end position="1683"/>
    </location>
</feature>
<gene>
    <name evidence="5" type="ORF">NHX12_027243</name>
</gene>
<dbReference type="Pfam" id="PF23450">
    <property type="entry name" value="KIAA2026_hel"/>
    <property type="match status" value="1"/>
</dbReference>
<dbReference type="InterPro" id="IPR036427">
    <property type="entry name" value="Bromodomain-like_sf"/>
</dbReference>
<feature type="compositionally biased region" description="Basic and acidic residues" evidence="2">
    <location>
        <begin position="681"/>
        <end position="693"/>
    </location>
</feature>
<keyword evidence="6" id="KW-1185">Reference proteome</keyword>
<protein>
    <recommendedName>
        <fullName evidence="7">Bromo domain-containing protein</fullName>
    </recommendedName>
</protein>
<name>A0A9Q0EGK2_9TELE</name>
<feature type="domain" description="Bromo" evidence="3">
    <location>
        <begin position="157"/>
        <end position="204"/>
    </location>
</feature>
<feature type="compositionally biased region" description="Polar residues" evidence="2">
    <location>
        <begin position="842"/>
        <end position="861"/>
    </location>
</feature>
<feature type="compositionally biased region" description="Basic and acidic residues" evidence="2">
    <location>
        <begin position="643"/>
        <end position="653"/>
    </location>
</feature>
<dbReference type="OrthoDB" id="21449at2759"/>
<sequence length="1865" mass="198738">MSSLPAPQWHNSGSQTECVVPLFSTQDALCNGDHAPGAMVEGESVVVVVVVGGDQVGDHVELGGGGGDDDNDCGMSEISGGDLSLPEVCVSTDNASAGFEDDLSYEVQQAYRIFSGFLLDKYKGVTGSFFLPVDHVETQHGVGGVGSPGGAQRRQSVCLRSMEEKFAGRRYDTITAFVADFRLMLENCYRDHGVDHWLSKQAQKLEVMLEQKLTLLSRTLRAKTTLAVTSQGRFGGEEEQRNSGGTSTRRRSAPRSLTTITVGGHESVMVQALRQEELQRAKDGKRQRELDKKEAEETSAKEVEEWERSLLSQASPHSVDTLWELPAIGHFLCLAQTALHLPEIVFFELERSLLMPRCSLFLAKVMSSLLCPPQQRAAVHRQPPLPYRRWERELRQRVLAWYRVTGAATTDQAGRAERLGLCHRFFCVLGELSPLEAAPFHMLPFYQRVWLLKGLCDNVYETQKEVQDTVLAQPIHECRESILGYDGVDNAYIHFPHFCGADLRIYFQGPCTPPTFPFPALWARTIDAKPEAGFDGEDGKAWKGTECHGVSMESEEEEEEKCAHFKRENGGMAEKNIMVTLSSLKEVESDSGSVDEVRTSAKSTVKENAESSRLKHSGSKRNPARRSKRVPRGAASSASDSGRAIEAETHEPRLSVGEHCYTGRSPVWSSSRASPPQPVEVKTEGEPSPEWKDKRRKVQAGKKLENSLNAIKGEPPVEPPFKLVCSSIGDLRELISKTEDQLDTLQSTKKRSGGWYSKKEAVKDLHVTLVRLLKELLPWEPKLVKAFQRNRLRMKKECDDFRKHPDYANFVREEGTEEEDVEHAVPKGLWTRGNTMQLVTNSAGRDTVTYSTPSHPRPSSKNTDEDLNLRRGPPLKTDSSLTSPVNTASESTCEPGAPAQSGDSSPAPLAPALASLRARVPILHPTIGLPRGYTPIPTLFAKSVGNKVTLMKRPVDYPWSGSPKGCVGSEPPSPGTPAKTPAPHKPPSHHPHRTTCPEASERRQANKQPVVSTSTVSLAKPPNTTSTETAAPKSPVKVVYRVTEGPAHVLRRDGAGHAKITVQPLVDQKSGEKMTKQVVILPSKLLLQNNEDACGFTRHPQPSRTVSQYPVSTTAGPSCVSTNVPGFSIPKGRVQPTAPVNEAGRLKIPSLSGSPCLQQNTVTTTSRKHCPCSRGFLTCSVPFCFKVSFNRSNATAHHSLQQPFPCRPSCCTLPKVTSPTPGSRFMFIGEPAAVASCGYMSAVPQQVPATGIGRPPVATSLSGEVLKGSLALGQHVGNVKSESSSNFKHFTLPSGVQLNQMKDFGQTVNSVLQSPSKSTPAITSPGLVLLKASSLVPSSPISPSVSLTTSSSPQKPPSIAVPHREASRSTSTVVTSTTGCTVAKDPPTNVCVPSFNNKSSPGTQNVQHQSIGNTTVCSTAHRPQPLVGASPLPPVVPATRPAASVPHTSASTTQILCSSSNTNALSSNGPVQQRIVINTSTHLAAGTQILLNNARFVVPPQGLAPGSHVLIISGRAPGTGTFTAPAAAPHAGPRNVSAAPRAGALPISPRPTIPCAPPLRSPVAAPTPPVGWPVLTSPVPCATQVCLTGAPMLSSSSMSDATKSVVPTLPRLQGSPRLCSTIAGTPALVTSPVGLDPKPALVFTTKSSVPVPGGTAPTAARSSAGTTKPTPVAASTFPPSTATHLPTTTTLPLSSLLTASSSTVSIHCSGTVPIASVMSVVAQSPEGIPLLSSATPSTKDGQSRMPVVAVSPNVHTVSRTPSLPVATVQPGRGLDSGLRVSPGANAFPPTSSASAVTPANPVGSLKLNEAIHAPVVAMATPALEKPFLQTQTEGHTSVESKLDLTALTATYTNSLQPTTTDLSKP</sequence>
<feature type="region of interest" description="Disordered" evidence="2">
    <location>
        <begin position="962"/>
        <end position="1032"/>
    </location>
</feature>
<dbReference type="InterPro" id="IPR040214">
    <property type="entry name" value="BRD10"/>
</dbReference>
<evidence type="ECO:0008006" key="7">
    <source>
        <dbReference type="Google" id="ProtNLM"/>
    </source>
</evidence>
<dbReference type="CDD" id="cd04369">
    <property type="entry name" value="Bromodomain"/>
    <property type="match status" value="1"/>
</dbReference>
<feature type="region of interest" description="Disordered" evidence="2">
    <location>
        <begin position="586"/>
        <end position="702"/>
    </location>
</feature>
<feature type="region of interest" description="Disordered" evidence="2">
    <location>
        <begin position="1340"/>
        <end position="1373"/>
    </location>
</feature>
<evidence type="ECO:0000256" key="2">
    <source>
        <dbReference type="SAM" id="MobiDB-lite"/>
    </source>
</evidence>
<evidence type="ECO:0000259" key="4">
    <source>
        <dbReference type="Pfam" id="PF23450"/>
    </source>
</evidence>
<dbReference type="InterPro" id="IPR001487">
    <property type="entry name" value="Bromodomain"/>
</dbReference>
<feature type="region of interest" description="Disordered" evidence="2">
    <location>
        <begin position="842"/>
        <end position="909"/>
    </location>
</feature>
<reference evidence="5" key="1">
    <citation type="submission" date="2022-07" db="EMBL/GenBank/DDBJ databases">
        <title>Chromosome-level genome of Muraenolepis orangiensis.</title>
        <authorList>
            <person name="Kim J."/>
        </authorList>
    </citation>
    <scope>NUCLEOTIDE SEQUENCE</scope>
    <source>
        <strain evidence="5">KU_S4_2022</strain>
        <tissue evidence="5">Muscle</tissue>
    </source>
</reference>
<feature type="region of interest" description="Disordered" evidence="2">
    <location>
        <begin position="231"/>
        <end position="258"/>
    </location>
</feature>
<dbReference type="PANTHER" id="PTHR31095">
    <property type="entry name" value="RIKEN CDNA 9930021J03 GENE"/>
    <property type="match status" value="1"/>
</dbReference>
<dbReference type="InterPro" id="IPR056522">
    <property type="entry name" value="KIAA2026_hel"/>
</dbReference>
<feature type="compositionally biased region" description="Polar residues" evidence="2">
    <location>
        <begin position="1660"/>
        <end position="1669"/>
    </location>
</feature>
<feature type="compositionally biased region" description="Basic and acidic residues" evidence="2">
    <location>
        <begin position="595"/>
        <end position="613"/>
    </location>
</feature>
<feature type="compositionally biased region" description="Polar residues" evidence="2">
    <location>
        <begin position="1006"/>
        <end position="1029"/>
    </location>
</feature>
<dbReference type="SUPFAM" id="SSF47370">
    <property type="entry name" value="Bromodomain"/>
    <property type="match status" value="1"/>
</dbReference>
<feature type="domain" description="Uncharacterized bromodomain-containing protein 10 helical" evidence="4">
    <location>
        <begin position="324"/>
        <end position="466"/>
    </location>
</feature>
<dbReference type="Pfam" id="PF00439">
    <property type="entry name" value="Bromodomain"/>
    <property type="match status" value="1"/>
</dbReference>
<proteinExistence type="predicted"/>
<evidence type="ECO:0000256" key="1">
    <source>
        <dbReference type="ARBA" id="ARBA00023117"/>
    </source>
</evidence>
<evidence type="ECO:0000259" key="3">
    <source>
        <dbReference type="Pfam" id="PF00439"/>
    </source>
</evidence>
<evidence type="ECO:0000313" key="5">
    <source>
        <dbReference type="EMBL" id="KAJ3605193.1"/>
    </source>
</evidence>
<organism evidence="5 6">
    <name type="scientific">Muraenolepis orangiensis</name>
    <name type="common">Patagonian moray cod</name>
    <dbReference type="NCBI Taxonomy" id="630683"/>
    <lineage>
        <taxon>Eukaryota</taxon>
        <taxon>Metazoa</taxon>
        <taxon>Chordata</taxon>
        <taxon>Craniata</taxon>
        <taxon>Vertebrata</taxon>
        <taxon>Euteleostomi</taxon>
        <taxon>Actinopterygii</taxon>
        <taxon>Neopterygii</taxon>
        <taxon>Teleostei</taxon>
        <taxon>Neoteleostei</taxon>
        <taxon>Acanthomorphata</taxon>
        <taxon>Zeiogadaria</taxon>
        <taxon>Gadariae</taxon>
        <taxon>Gadiformes</taxon>
        <taxon>Muraenolepidoidei</taxon>
        <taxon>Muraenolepididae</taxon>
        <taxon>Muraenolepis</taxon>
    </lineage>
</organism>
<keyword evidence="1" id="KW-0103">Bromodomain</keyword>
<feature type="compositionally biased region" description="Low complexity" evidence="2">
    <location>
        <begin position="632"/>
        <end position="642"/>
    </location>
</feature>
<dbReference type="Gene3D" id="1.20.920.10">
    <property type="entry name" value="Bromodomain-like"/>
    <property type="match status" value="1"/>
</dbReference>
<evidence type="ECO:0000313" key="6">
    <source>
        <dbReference type="Proteomes" id="UP001148018"/>
    </source>
</evidence>
<feature type="compositionally biased region" description="Polar residues" evidence="2">
    <location>
        <begin position="877"/>
        <end position="892"/>
    </location>
</feature>
<dbReference type="PANTHER" id="PTHR31095:SF3">
    <property type="entry name" value="RIKEN CDNA 9930021J03 GENE"/>
    <property type="match status" value="1"/>
</dbReference>
<dbReference type="EMBL" id="JANIIK010000043">
    <property type="protein sequence ID" value="KAJ3605193.1"/>
    <property type="molecule type" value="Genomic_DNA"/>
</dbReference>